<evidence type="ECO:0000313" key="2">
    <source>
        <dbReference type="EMBL" id="CAF1339892.1"/>
    </source>
</evidence>
<dbReference type="OrthoDB" id="6233064at2759"/>
<reference evidence="3" key="1">
    <citation type="submission" date="2021-02" db="EMBL/GenBank/DDBJ databases">
        <authorList>
            <person name="Nowell W R."/>
        </authorList>
    </citation>
    <scope>NUCLEOTIDE SEQUENCE</scope>
</reference>
<dbReference type="Proteomes" id="UP000663828">
    <property type="component" value="Unassembled WGS sequence"/>
</dbReference>
<keyword evidence="1" id="KW-1133">Transmembrane helix</keyword>
<dbReference type="EMBL" id="CAJNOJ010000252">
    <property type="protein sequence ID" value="CAF1339892.1"/>
    <property type="molecule type" value="Genomic_DNA"/>
</dbReference>
<sequence length="164" mass="19206">MCPLATFCNCTDCFFGDRCQFYANGIELTLDDILRYDIRPNATSILCILTFRVRESREVGCGMYLLASYITSLLTIAMFTAKFWFLILTQVNPTISRLLEFILKVFLYTDNWFNACVALERLVIVYKGVYFKKQTYCTNPDNLFAINYYDIYDSRTVVSRIIRR</sequence>
<dbReference type="EMBL" id="CAJNOR010003207">
    <property type="protein sequence ID" value="CAF1389600.1"/>
    <property type="molecule type" value="Genomic_DNA"/>
</dbReference>
<keyword evidence="1" id="KW-0472">Membrane</keyword>
<gene>
    <name evidence="2" type="ORF">EDS130_LOCUS32675</name>
    <name evidence="3" type="ORF">XAT740_LOCUS33528</name>
</gene>
<keyword evidence="4" id="KW-1185">Reference proteome</keyword>
<keyword evidence="1" id="KW-0812">Transmembrane</keyword>
<protein>
    <submittedName>
        <fullName evidence="3">Uncharacterized protein</fullName>
    </submittedName>
</protein>
<evidence type="ECO:0000313" key="3">
    <source>
        <dbReference type="EMBL" id="CAF1389600.1"/>
    </source>
</evidence>
<organism evidence="3 4">
    <name type="scientific">Adineta ricciae</name>
    <name type="common">Rotifer</name>
    <dbReference type="NCBI Taxonomy" id="249248"/>
    <lineage>
        <taxon>Eukaryota</taxon>
        <taxon>Metazoa</taxon>
        <taxon>Spiralia</taxon>
        <taxon>Gnathifera</taxon>
        <taxon>Rotifera</taxon>
        <taxon>Eurotatoria</taxon>
        <taxon>Bdelloidea</taxon>
        <taxon>Adinetida</taxon>
        <taxon>Adinetidae</taxon>
        <taxon>Adineta</taxon>
    </lineage>
</organism>
<proteinExistence type="predicted"/>
<dbReference type="Proteomes" id="UP000663852">
    <property type="component" value="Unassembled WGS sequence"/>
</dbReference>
<dbReference type="AlphaFoldDB" id="A0A815K1M2"/>
<accession>A0A815K1M2</accession>
<evidence type="ECO:0000313" key="4">
    <source>
        <dbReference type="Proteomes" id="UP000663828"/>
    </source>
</evidence>
<comment type="caution">
    <text evidence="3">The sequence shown here is derived from an EMBL/GenBank/DDBJ whole genome shotgun (WGS) entry which is preliminary data.</text>
</comment>
<feature type="transmembrane region" description="Helical" evidence="1">
    <location>
        <begin position="64"/>
        <end position="87"/>
    </location>
</feature>
<name>A0A815K1M2_ADIRI</name>
<evidence type="ECO:0000256" key="1">
    <source>
        <dbReference type="SAM" id="Phobius"/>
    </source>
</evidence>